<name>A0ABP7TU62_9SPHN</name>
<accession>A0ABP7TU62</accession>
<evidence type="ECO:0000313" key="1">
    <source>
        <dbReference type="EMBL" id="GAA4031232.1"/>
    </source>
</evidence>
<proteinExistence type="predicted"/>
<dbReference type="Proteomes" id="UP001424459">
    <property type="component" value="Unassembled WGS sequence"/>
</dbReference>
<organism evidence="1 2">
    <name type="scientific">Sphingomonas rosea</name>
    <dbReference type="NCBI Taxonomy" id="335605"/>
    <lineage>
        <taxon>Bacteria</taxon>
        <taxon>Pseudomonadati</taxon>
        <taxon>Pseudomonadota</taxon>
        <taxon>Alphaproteobacteria</taxon>
        <taxon>Sphingomonadales</taxon>
        <taxon>Sphingomonadaceae</taxon>
        <taxon>Sphingomonas</taxon>
    </lineage>
</organism>
<sequence length="105" mass="11636">MSPDDKQELRSELLSAVAKLSLPLRCRPLDAFHSLDDSLLFVESDLKAAVVTVAEDVDWGSELSSCVEPADDDSRPRPLLFIDVPNTLKARVPEILQALKAWFTT</sequence>
<reference evidence="2" key="1">
    <citation type="journal article" date="2019" name="Int. J. Syst. Evol. Microbiol.">
        <title>The Global Catalogue of Microorganisms (GCM) 10K type strain sequencing project: providing services to taxonomists for standard genome sequencing and annotation.</title>
        <authorList>
            <consortium name="The Broad Institute Genomics Platform"/>
            <consortium name="The Broad Institute Genome Sequencing Center for Infectious Disease"/>
            <person name="Wu L."/>
            <person name="Ma J."/>
        </authorList>
    </citation>
    <scope>NUCLEOTIDE SEQUENCE [LARGE SCALE GENOMIC DNA]</scope>
    <source>
        <strain evidence="2">JCM 17564</strain>
    </source>
</reference>
<keyword evidence="2" id="KW-1185">Reference proteome</keyword>
<protein>
    <submittedName>
        <fullName evidence="1">Uncharacterized protein</fullName>
    </submittedName>
</protein>
<evidence type="ECO:0000313" key="2">
    <source>
        <dbReference type="Proteomes" id="UP001424459"/>
    </source>
</evidence>
<dbReference type="EMBL" id="BAABBR010000001">
    <property type="protein sequence ID" value="GAA4031232.1"/>
    <property type="molecule type" value="Genomic_DNA"/>
</dbReference>
<comment type="caution">
    <text evidence="1">The sequence shown here is derived from an EMBL/GenBank/DDBJ whole genome shotgun (WGS) entry which is preliminary data.</text>
</comment>
<gene>
    <name evidence="1" type="ORF">GCM10022281_08460</name>
</gene>